<protein>
    <submittedName>
        <fullName evidence="2">Uncharacterized protein</fullName>
    </submittedName>
</protein>
<organism evidence="2">
    <name type="scientific">Arundo donax</name>
    <name type="common">Giant reed</name>
    <name type="synonym">Donax arundinaceus</name>
    <dbReference type="NCBI Taxonomy" id="35708"/>
    <lineage>
        <taxon>Eukaryota</taxon>
        <taxon>Viridiplantae</taxon>
        <taxon>Streptophyta</taxon>
        <taxon>Embryophyta</taxon>
        <taxon>Tracheophyta</taxon>
        <taxon>Spermatophyta</taxon>
        <taxon>Magnoliopsida</taxon>
        <taxon>Liliopsida</taxon>
        <taxon>Poales</taxon>
        <taxon>Poaceae</taxon>
        <taxon>PACMAD clade</taxon>
        <taxon>Arundinoideae</taxon>
        <taxon>Arundineae</taxon>
        <taxon>Arundo</taxon>
    </lineage>
</organism>
<evidence type="ECO:0000256" key="1">
    <source>
        <dbReference type="SAM" id="MobiDB-lite"/>
    </source>
</evidence>
<accession>A0A0A9DS75</accession>
<name>A0A0A9DS75_ARUDO</name>
<reference evidence="2" key="2">
    <citation type="journal article" date="2015" name="Data Brief">
        <title>Shoot transcriptome of the giant reed, Arundo donax.</title>
        <authorList>
            <person name="Barrero R.A."/>
            <person name="Guerrero F.D."/>
            <person name="Moolhuijzen P."/>
            <person name="Goolsby J.A."/>
            <person name="Tidwell J."/>
            <person name="Bellgard S.E."/>
            <person name="Bellgard M.I."/>
        </authorList>
    </citation>
    <scope>NUCLEOTIDE SEQUENCE</scope>
    <source>
        <tissue evidence="2">Shoot tissue taken approximately 20 cm above the soil surface</tissue>
    </source>
</reference>
<feature type="region of interest" description="Disordered" evidence="1">
    <location>
        <begin position="1"/>
        <end position="22"/>
    </location>
</feature>
<proteinExistence type="predicted"/>
<evidence type="ECO:0000313" key="2">
    <source>
        <dbReference type="EMBL" id="JAD91449.1"/>
    </source>
</evidence>
<dbReference type="EMBL" id="GBRH01206446">
    <property type="protein sequence ID" value="JAD91449.1"/>
    <property type="molecule type" value="Transcribed_RNA"/>
</dbReference>
<feature type="compositionally biased region" description="Polar residues" evidence="1">
    <location>
        <begin position="8"/>
        <end position="21"/>
    </location>
</feature>
<sequence length="31" mass="3342">MDYRSINMCKTSDSNGQSSAGLPNWCFISGA</sequence>
<reference evidence="2" key="1">
    <citation type="submission" date="2014-09" db="EMBL/GenBank/DDBJ databases">
        <authorList>
            <person name="Magalhaes I.L.F."/>
            <person name="Oliveira U."/>
            <person name="Santos F.R."/>
            <person name="Vidigal T.H.D.A."/>
            <person name="Brescovit A.D."/>
            <person name="Santos A.J."/>
        </authorList>
    </citation>
    <scope>NUCLEOTIDE SEQUENCE</scope>
    <source>
        <tissue evidence="2">Shoot tissue taken approximately 20 cm above the soil surface</tissue>
    </source>
</reference>
<dbReference type="AlphaFoldDB" id="A0A0A9DS75"/>